<feature type="transmembrane region" description="Helical" evidence="1">
    <location>
        <begin position="151"/>
        <end position="173"/>
    </location>
</feature>
<dbReference type="eggNOG" id="COG4760">
    <property type="taxonomic scope" value="Bacteria"/>
</dbReference>
<feature type="transmembrane region" description="Helical" evidence="1">
    <location>
        <begin position="119"/>
        <end position="139"/>
    </location>
</feature>
<sequence length="250" mass="27003">MRSSNPALKGASFLDLHSGTIVRGRSDVMSLNGTVNKTGMLLLLCVLTASFAWSQVSTPAGIVGAQPYMWGGLIGGLVLAMVTIFKKEWAPVTAPLYALVEGFFLGAISAMFNHMYEGIVMQAVLLTFGTLFALLFAYRSGLVKATENFKLGVVAATGGVFLVYMASMVLGFFGINIPMIHESGLLGIGFSLVVVVIAALNLVLDFDFIETGVEQGAPKYMEWYGAFGLMVTLVWLYIEFLRLLSKLQSR</sequence>
<protein>
    <submittedName>
        <fullName evidence="2">Membrane protein</fullName>
    </submittedName>
</protein>
<comment type="caution">
    <text evidence="2">The sequence shown here is derived from an EMBL/GenBank/DDBJ whole genome shotgun (WGS) entry which is preliminary data.</text>
</comment>
<evidence type="ECO:0000313" key="3">
    <source>
        <dbReference type="Proteomes" id="UP000030017"/>
    </source>
</evidence>
<proteinExistence type="predicted"/>
<keyword evidence="1" id="KW-0472">Membrane</keyword>
<feature type="transmembrane region" description="Helical" evidence="1">
    <location>
        <begin position="68"/>
        <end position="86"/>
    </location>
</feature>
<keyword evidence="1" id="KW-0812">Transmembrane</keyword>
<feature type="transmembrane region" description="Helical" evidence="1">
    <location>
        <begin position="224"/>
        <end position="244"/>
    </location>
</feature>
<feature type="transmembrane region" description="Helical" evidence="1">
    <location>
        <begin position="185"/>
        <end position="204"/>
    </location>
</feature>
<accession>A0A0A0ENB1</accession>
<gene>
    <name evidence="2" type="ORF">N792_05110</name>
</gene>
<evidence type="ECO:0000256" key="1">
    <source>
        <dbReference type="SAM" id="Phobius"/>
    </source>
</evidence>
<dbReference type="Pfam" id="PF12811">
    <property type="entry name" value="BaxI_1"/>
    <property type="match status" value="1"/>
</dbReference>
<dbReference type="AlphaFoldDB" id="A0A0A0ENB1"/>
<dbReference type="PIRSF" id="PIRSF009160">
    <property type="entry name" value="UCP009160"/>
    <property type="match status" value="1"/>
</dbReference>
<keyword evidence="1" id="KW-1133">Transmembrane helix</keyword>
<organism evidence="2 3">
    <name type="scientific">Lysobacter concretionis Ko07 = DSM 16239</name>
    <dbReference type="NCBI Taxonomy" id="1122185"/>
    <lineage>
        <taxon>Bacteria</taxon>
        <taxon>Pseudomonadati</taxon>
        <taxon>Pseudomonadota</taxon>
        <taxon>Gammaproteobacteria</taxon>
        <taxon>Lysobacterales</taxon>
        <taxon>Lysobacteraceae</taxon>
        <taxon>Novilysobacter</taxon>
    </lineage>
</organism>
<keyword evidence="3" id="KW-1185">Reference proteome</keyword>
<dbReference type="Proteomes" id="UP000030017">
    <property type="component" value="Unassembled WGS sequence"/>
</dbReference>
<dbReference type="PANTHER" id="PTHR41282:SF1">
    <property type="entry name" value="CONSERVED TRANSMEMBRANE PROTEIN-RELATED"/>
    <property type="match status" value="1"/>
</dbReference>
<evidence type="ECO:0000313" key="2">
    <source>
        <dbReference type="EMBL" id="KGM52456.1"/>
    </source>
</evidence>
<feature type="transmembrane region" description="Helical" evidence="1">
    <location>
        <begin position="92"/>
        <end position="112"/>
    </location>
</feature>
<dbReference type="EMBL" id="AVPS01000003">
    <property type="protein sequence ID" value="KGM52456.1"/>
    <property type="molecule type" value="Genomic_DNA"/>
</dbReference>
<name>A0A0A0ENB1_9GAMM</name>
<reference evidence="2 3" key="1">
    <citation type="submission" date="2013-08" db="EMBL/GenBank/DDBJ databases">
        <title>Genome sequencing of Lysobacter.</title>
        <authorList>
            <person name="Zhang S."/>
            <person name="Wang G."/>
        </authorList>
    </citation>
    <scope>NUCLEOTIDE SEQUENCE [LARGE SCALE GENOMIC DNA]</scope>
    <source>
        <strain evidence="2 3">Ko07</strain>
    </source>
</reference>
<feature type="transmembrane region" description="Helical" evidence="1">
    <location>
        <begin position="38"/>
        <end position="56"/>
    </location>
</feature>
<dbReference type="InterPro" id="IPR010539">
    <property type="entry name" value="BaxI_1-like"/>
</dbReference>
<dbReference type="PANTHER" id="PTHR41282">
    <property type="entry name" value="CONSERVED TRANSMEMBRANE PROTEIN-RELATED"/>
    <property type="match status" value="1"/>
</dbReference>